<keyword evidence="3" id="KW-1185">Reference proteome</keyword>
<reference evidence="2 3" key="1">
    <citation type="submission" date="2015-10" db="EMBL/GenBank/DDBJ databases">
        <title>Full genome of DAOMC 229536 Phialocephala scopiformis, a fungal endophyte of spruce producing the potent anti-insectan compound rugulosin.</title>
        <authorList>
            <consortium name="DOE Joint Genome Institute"/>
            <person name="Walker A.K."/>
            <person name="Frasz S.L."/>
            <person name="Seifert K.A."/>
            <person name="Miller J.D."/>
            <person name="Mondo S.J."/>
            <person name="Labutti K."/>
            <person name="Lipzen A."/>
            <person name="Dockter R."/>
            <person name="Kennedy M."/>
            <person name="Grigoriev I.V."/>
            <person name="Spatafora J.W."/>
        </authorList>
    </citation>
    <scope>NUCLEOTIDE SEQUENCE [LARGE SCALE GENOMIC DNA]</scope>
    <source>
        <strain evidence="2 3">CBS 120377</strain>
    </source>
</reference>
<dbReference type="Gene3D" id="3.40.50.150">
    <property type="entry name" value="Vaccinia Virus protein VP39"/>
    <property type="match status" value="1"/>
</dbReference>
<dbReference type="GO" id="GO:0008757">
    <property type="term" value="F:S-adenosylmethionine-dependent methyltransferase activity"/>
    <property type="evidence" value="ECO:0007669"/>
    <property type="project" value="InterPro"/>
</dbReference>
<dbReference type="PANTHER" id="PTHR43036:SF2">
    <property type="entry name" value="OS04G0481300 PROTEIN"/>
    <property type="match status" value="1"/>
</dbReference>
<dbReference type="AlphaFoldDB" id="A0A194XCF4"/>
<dbReference type="InterPro" id="IPR029063">
    <property type="entry name" value="SAM-dependent_MTases_sf"/>
</dbReference>
<dbReference type="InParanoid" id="A0A194XCF4"/>
<dbReference type="CDD" id="cd02440">
    <property type="entry name" value="AdoMet_MTases"/>
    <property type="match status" value="1"/>
</dbReference>
<dbReference type="GeneID" id="28817815"/>
<gene>
    <name evidence="2" type="ORF">LY89DRAFT_53228</name>
</gene>
<evidence type="ECO:0000259" key="1">
    <source>
        <dbReference type="Pfam" id="PF08241"/>
    </source>
</evidence>
<dbReference type="KEGG" id="psco:LY89DRAFT_53228"/>
<organism evidence="2 3">
    <name type="scientific">Mollisia scopiformis</name>
    <name type="common">Conifer needle endophyte fungus</name>
    <name type="synonym">Phialocephala scopiformis</name>
    <dbReference type="NCBI Taxonomy" id="149040"/>
    <lineage>
        <taxon>Eukaryota</taxon>
        <taxon>Fungi</taxon>
        <taxon>Dikarya</taxon>
        <taxon>Ascomycota</taxon>
        <taxon>Pezizomycotina</taxon>
        <taxon>Leotiomycetes</taxon>
        <taxon>Helotiales</taxon>
        <taxon>Mollisiaceae</taxon>
        <taxon>Mollisia</taxon>
    </lineage>
</organism>
<dbReference type="RefSeq" id="XP_018071782.1">
    <property type="nucleotide sequence ID" value="XM_018208089.1"/>
</dbReference>
<dbReference type="Proteomes" id="UP000070700">
    <property type="component" value="Unassembled WGS sequence"/>
</dbReference>
<dbReference type="InterPro" id="IPR013216">
    <property type="entry name" value="Methyltransf_11"/>
</dbReference>
<dbReference type="PANTHER" id="PTHR43036">
    <property type="entry name" value="OSJNBB0011N17.9 PROTEIN"/>
    <property type="match status" value="1"/>
</dbReference>
<evidence type="ECO:0000313" key="2">
    <source>
        <dbReference type="EMBL" id="KUJ17427.1"/>
    </source>
</evidence>
<evidence type="ECO:0000313" key="3">
    <source>
        <dbReference type="Proteomes" id="UP000070700"/>
    </source>
</evidence>
<dbReference type="SUPFAM" id="SSF53335">
    <property type="entry name" value="S-adenosyl-L-methionine-dependent methyltransferases"/>
    <property type="match status" value="1"/>
</dbReference>
<dbReference type="EMBL" id="KQ947414">
    <property type="protein sequence ID" value="KUJ17427.1"/>
    <property type="molecule type" value="Genomic_DNA"/>
</dbReference>
<sequence>MSILKRRILPILNAQISYKLPRTSSYATMALPPFKVNALPRSLYPSSISYSPQDFRRQDEGSDSDWYSQPRFVQHIDDGAIAMLKSYYGSIIKPNNSVLDICSSWVSHLPDNINPQSMIGIGMNKMELERNGHLTKFFVKDLNTNPNIPEVPNESVDVVICNVSVDYLTQPISIFKETHRVLRDNGSAHMAFSNRCFPTKVIGKWMGMSDEERRRWVGGYFWASGGWKEVEEVILKEGKGGFWGGYEDPLFVVRARKAVD</sequence>
<protein>
    <recommendedName>
        <fullName evidence="1">Methyltransferase type 11 domain-containing protein</fullName>
    </recommendedName>
</protein>
<feature type="domain" description="Methyltransferase type 11" evidence="1">
    <location>
        <begin position="129"/>
        <end position="187"/>
    </location>
</feature>
<accession>A0A194XCF4</accession>
<proteinExistence type="predicted"/>
<dbReference type="Pfam" id="PF08241">
    <property type="entry name" value="Methyltransf_11"/>
    <property type="match status" value="1"/>
</dbReference>
<dbReference type="OrthoDB" id="2013972at2759"/>
<name>A0A194XCF4_MOLSC</name>